<dbReference type="InterPro" id="IPR015422">
    <property type="entry name" value="PyrdxlP-dep_Trfase_small"/>
</dbReference>
<keyword evidence="4 8" id="KW-0808">Transferase</keyword>
<comment type="caution">
    <text evidence="10">The sequence shown here is derived from an EMBL/GenBank/DDBJ whole genome shotgun (WGS) entry which is preliminary data.</text>
</comment>
<dbReference type="Gene3D" id="3.40.640.10">
    <property type="entry name" value="Type I PLP-dependent aspartate aminotransferase-like (Major domain)"/>
    <property type="match status" value="1"/>
</dbReference>
<evidence type="ECO:0000313" key="11">
    <source>
        <dbReference type="Proteomes" id="UP000218775"/>
    </source>
</evidence>
<dbReference type="Pfam" id="PF00266">
    <property type="entry name" value="Aminotran_5"/>
    <property type="match status" value="1"/>
</dbReference>
<evidence type="ECO:0000256" key="2">
    <source>
        <dbReference type="ARBA" id="ARBA00010447"/>
    </source>
</evidence>
<dbReference type="Proteomes" id="UP000218775">
    <property type="component" value="Unassembled WGS sequence"/>
</dbReference>
<dbReference type="InterPro" id="IPR020578">
    <property type="entry name" value="Aminotrans_V_PyrdxlP_BS"/>
</dbReference>
<evidence type="ECO:0000256" key="4">
    <source>
        <dbReference type="ARBA" id="ARBA00022679"/>
    </source>
</evidence>
<dbReference type="PIRSF" id="PIRSF005572">
    <property type="entry name" value="NifS"/>
    <property type="match status" value="1"/>
</dbReference>
<dbReference type="InterPro" id="IPR016454">
    <property type="entry name" value="Cysteine_dSase"/>
</dbReference>
<protein>
    <recommendedName>
        <fullName evidence="3 8">Cysteine desulfurase</fullName>
        <ecNumber evidence="3 8">2.8.1.7</ecNumber>
    </recommendedName>
</protein>
<dbReference type="InterPro" id="IPR010970">
    <property type="entry name" value="Cys_dSase_SufS"/>
</dbReference>
<evidence type="ECO:0000256" key="1">
    <source>
        <dbReference type="ARBA" id="ARBA00001933"/>
    </source>
</evidence>
<reference evidence="11" key="1">
    <citation type="submission" date="2017-08" db="EMBL/GenBank/DDBJ databases">
        <title>A dynamic microbial community with high functional redundancy inhabits the cold, oxic subseafloor aquifer.</title>
        <authorList>
            <person name="Tully B.J."/>
            <person name="Wheat C.G."/>
            <person name="Glazer B.T."/>
            <person name="Huber J.A."/>
        </authorList>
    </citation>
    <scope>NUCLEOTIDE SEQUENCE [LARGE SCALE GENOMIC DNA]</scope>
</reference>
<dbReference type="EC" id="2.8.1.7" evidence="3 8"/>
<comment type="function">
    <text evidence="8">Catalyzes the removal of elemental sulfur and selenium atoms from L-cysteine, L-cystine, L-selenocysteine, and L-selenocystine to produce L-alanine.</text>
</comment>
<evidence type="ECO:0000256" key="5">
    <source>
        <dbReference type="ARBA" id="ARBA00022898"/>
    </source>
</evidence>
<dbReference type="InterPro" id="IPR015424">
    <property type="entry name" value="PyrdxlP-dep_Trfase"/>
</dbReference>
<dbReference type="GO" id="GO:0006534">
    <property type="term" value="P:cysteine metabolic process"/>
    <property type="evidence" value="ECO:0007669"/>
    <property type="project" value="UniProtKB-UniRule"/>
</dbReference>
<evidence type="ECO:0000256" key="3">
    <source>
        <dbReference type="ARBA" id="ARBA00012239"/>
    </source>
</evidence>
<dbReference type="PANTHER" id="PTHR43586">
    <property type="entry name" value="CYSTEINE DESULFURASE"/>
    <property type="match status" value="1"/>
</dbReference>
<dbReference type="InterPro" id="IPR000192">
    <property type="entry name" value="Aminotrans_V_dom"/>
</dbReference>
<dbReference type="AlphaFoldDB" id="A0A2A4X5D8"/>
<dbReference type="PROSITE" id="PS00595">
    <property type="entry name" value="AA_TRANSFER_CLASS_5"/>
    <property type="match status" value="1"/>
</dbReference>
<dbReference type="InterPro" id="IPR015421">
    <property type="entry name" value="PyrdxlP-dep_Trfase_major"/>
</dbReference>
<dbReference type="EMBL" id="NVUK01000012">
    <property type="protein sequence ID" value="PCI77848.1"/>
    <property type="molecule type" value="Genomic_DNA"/>
</dbReference>
<dbReference type="GO" id="GO:0031071">
    <property type="term" value="F:cysteine desulfurase activity"/>
    <property type="evidence" value="ECO:0007669"/>
    <property type="project" value="UniProtKB-UniRule"/>
</dbReference>
<dbReference type="Gene3D" id="3.90.1150.10">
    <property type="entry name" value="Aspartate Aminotransferase, domain 1"/>
    <property type="match status" value="1"/>
</dbReference>
<dbReference type="SUPFAM" id="SSF53383">
    <property type="entry name" value="PLP-dependent transferases"/>
    <property type="match status" value="1"/>
</dbReference>
<comment type="catalytic activity">
    <reaction evidence="6 8">
        <text>(sulfur carrier)-H + L-cysteine = (sulfur carrier)-SH + L-alanine</text>
        <dbReference type="Rhea" id="RHEA:43892"/>
        <dbReference type="Rhea" id="RHEA-COMP:14737"/>
        <dbReference type="Rhea" id="RHEA-COMP:14739"/>
        <dbReference type="ChEBI" id="CHEBI:29917"/>
        <dbReference type="ChEBI" id="CHEBI:35235"/>
        <dbReference type="ChEBI" id="CHEBI:57972"/>
        <dbReference type="ChEBI" id="CHEBI:64428"/>
        <dbReference type="EC" id="2.8.1.7"/>
    </reaction>
</comment>
<dbReference type="CDD" id="cd06453">
    <property type="entry name" value="SufS_like"/>
    <property type="match status" value="1"/>
</dbReference>
<evidence type="ECO:0000256" key="8">
    <source>
        <dbReference type="RuleBase" id="RU004506"/>
    </source>
</evidence>
<comment type="similarity">
    <text evidence="2 8">Belongs to the class-V pyridoxal-phosphate-dependent aminotransferase family. Csd subfamily.</text>
</comment>
<dbReference type="NCBIfam" id="TIGR01979">
    <property type="entry name" value="sufS"/>
    <property type="match status" value="1"/>
</dbReference>
<feature type="domain" description="Aminotransferase class V" evidence="9">
    <location>
        <begin position="27"/>
        <end position="391"/>
    </location>
</feature>
<evidence type="ECO:0000259" key="9">
    <source>
        <dbReference type="Pfam" id="PF00266"/>
    </source>
</evidence>
<organism evidence="10 11">
    <name type="scientific">Aerophobetes bacterium</name>
    <dbReference type="NCBI Taxonomy" id="2030807"/>
    <lineage>
        <taxon>Bacteria</taxon>
        <taxon>Candidatus Aerophobota</taxon>
    </lineage>
</organism>
<evidence type="ECO:0000256" key="7">
    <source>
        <dbReference type="RuleBase" id="RU004504"/>
    </source>
</evidence>
<keyword evidence="5 8" id="KW-0663">Pyridoxal phosphate</keyword>
<name>A0A2A4X5D8_UNCAE</name>
<gene>
    <name evidence="10" type="ORF">COB21_02530</name>
</gene>
<evidence type="ECO:0000313" key="10">
    <source>
        <dbReference type="EMBL" id="PCI77848.1"/>
    </source>
</evidence>
<dbReference type="PANTHER" id="PTHR43586:SF8">
    <property type="entry name" value="CYSTEINE DESULFURASE 1, CHLOROPLASTIC"/>
    <property type="match status" value="1"/>
</dbReference>
<proteinExistence type="inferred from homology"/>
<accession>A0A2A4X5D8</accession>
<sequence>MKKTFVEHDIRKDFPIFETYRDKETFIYLDSAATSFTPKVVTDAMTNYYHNIGATVHRSSYALCIRASSLYHETRVRVAEFIHAPMCEEVIFTSGTTDSLNKLARMVAGTRVKEGDDILIVETEHHANIVPWQMIAKEVGACIKVIAVDDAGRVDLEAYKKSLSSKTSIVAVAHVSNVTGEVHPIKEMAKLAHERGAWLVCDGAQAVAHMEVNVVDLGVDFYAFSSHKMYGPTGVGILWGKLNLLEDMEPAVGGGDMIESVNFEKTTYGKSPLKFEAGTPNIAAVIGFKEAIDYLTSFDREEVKQWEESLIQELKKGLNQIDGIRFHGDSRSGLLSFSIDGLHAFDIGMMLNLRGISVRTGHLCAMPALQRLGVEHVVRVSVAMYNTVEEIIFFNSQLLEIARSLQVQSAL</sequence>
<dbReference type="GO" id="GO:0030170">
    <property type="term" value="F:pyridoxal phosphate binding"/>
    <property type="evidence" value="ECO:0007669"/>
    <property type="project" value="UniProtKB-UniRule"/>
</dbReference>
<comment type="cofactor">
    <cofactor evidence="1 7">
        <name>pyridoxal 5'-phosphate</name>
        <dbReference type="ChEBI" id="CHEBI:597326"/>
    </cofactor>
</comment>
<evidence type="ECO:0000256" key="6">
    <source>
        <dbReference type="ARBA" id="ARBA00050776"/>
    </source>
</evidence>